<protein>
    <recommendedName>
        <fullName evidence="6">WAT1-related protein</fullName>
    </recommendedName>
</protein>
<feature type="domain" description="EamA" evidence="7">
    <location>
        <begin position="16"/>
        <end position="154"/>
    </location>
</feature>
<evidence type="ECO:0000313" key="8">
    <source>
        <dbReference type="EMBL" id="CAI9098503.1"/>
    </source>
</evidence>
<proteinExistence type="inferred from homology"/>
<dbReference type="PANTHER" id="PTHR31218">
    <property type="entry name" value="WAT1-RELATED PROTEIN"/>
    <property type="match status" value="1"/>
</dbReference>
<evidence type="ECO:0000256" key="2">
    <source>
        <dbReference type="ARBA" id="ARBA00007635"/>
    </source>
</evidence>
<accession>A0AAV1CVE2</accession>
<evidence type="ECO:0000256" key="1">
    <source>
        <dbReference type="ARBA" id="ARBA00004141"/>
    </source>
</evidence>
<evidence type="ECO:0000313" key="9">
    <source>
        <dbReference type="Proteomes" id="UP001161247"/>
    </source>
</evidence>
<dbReference type="GO" id="GO:0022857">
    <property type="term" value="F:transmembrane transporter activity"/>
    <property type="evidence" value="ECO:0007669"/>
    <property type="project" value="InterPro"/>
</dbReference>
<dbReference type="Proteomes" id="UP001161247">
    <property type="component" value="Chromosome 3"/>
</dbReference>
<dbReference type="InterPro" id="IPR000620">
    <property type="entry name" value="EamA_dom"/>
</dbReference>
<evidence type="ECO:0000256" key="6">
    <source>
        <dbReference type="RuleBase" id="RU363077"/>
    </source>
</evidence>
<evidence type="ECO:0000256" key="5">
    <source>
        <dbReference type="ARBA" id="ARBA00023136"/>
    </source>
</evidence>
<feature type="domain" description="EamA" evidence="7">
    <location>
        <begin position="196"/>
        <end position="332"/>
    </location>
</feature>
<dbReference type="InterPro" id="IPR037185">
    <property type="entry name" value="EmrE-like"/>
</dbReference>
<dbReference type="Pfam" id="PF00892">
    <property type="entry name" value="EamA"/>
    <property type="match status" value="2"/>
</dbReference>
<evidence type="ECO:0000256" key="4">
    <source>
        <dbReference type="ARBA" id="ARBA00022989"/>
    </source>
</evidence>
<dbReference type="SUPFAM" id="SSF103481">
    <property type="entry name" value="Multidrug resistance efflux transporter EmrE"/>
    <property type="match status" value="2"/>
</dbReference>
<evidence type="ECO:0000259" key="7">
    <source>
        <dbReference type="Pfam" id="PF00892"/>
    </source>
</evidence>
<comment type="similarity">
    <text evidence="2 6">Belongs to the drug/metabolite transporter (DMT) superfamily. Plant drug/metabolite exporter (P-DME) (TC 2.A.7.4) family.</text>
</comment>
<dbReference type="AlphaFoldDB" id="A0AAV1CVE2"/>
<feature type="transmembrane region" description="Helical" evidence="6">
    <location>
        <begin position="316"/>
        <end position="335"/>
    </location>
</feature>
<evidence type="ECO:0000256" key="3">
    <source>
        <dbReference type="ARBA" id="ARBA00022692"/>
    </source>
</evidence>
<keyword evidence="9" id="KW-1185">Reference proteome</keyword>
<feature type="transmembrane region" description="Helical" evidence="6">
    <location>
        <begin position="15"/>
        <end position="35"/>
    </location>
</feature>
<reference evidence="8" key="1">
    <citation type="submission" date="2023-03" db="EMBL/GenBank/DDBJ databases">
        <authorList>
            <person name="Julca I."/>
        </authorList>
    </citation>
    <scope>NUCLEOTIDE SEQUENCE</scope>
</reference>
<comment type="subcellular location">
    <subcellularLocation>
        <location evidence="1 6">Membrane</location>
        <topology evidence="1 6">Multi-pass membrane protein</topology>
    </subcellularLocation>
</comment>
<feature type="transmembrane region" description="Helical" evidence="6">
    <location>
        <begin position="47"/>
        <end position="63"/>
    </location>
</feature>
<dbReference type="GO" id="GO:0016020">
    <property type="term" value="C:membrane"/>
    <property type="evidence" value="ECO:0007669"/>
    <property type="project" value="UniProtKB-SubCell"/>
</dbReference>
<sequence length="368" mass="40392">MTSVNNKEARWKPTALLVMYQLIYSLMTILMKLAAHDGMDLKVASTYRFMFGAASMVPIAFFFERNKRPKLTWNVVILAFLCGLFGGTLAQILLLESLVLTSATFASAMTNLIPATTFLVVLCMRLESLGWHTNAGKAKVFGTLIGVGGAMLFSFYNGPNVTIWKTNVNLLNITTSHHRDTSTHKTYGSNNDQVVGAMLAFLSCVFASFWLIFQAKAAQYYPCPLSFTALVIVIGMVLNFIATICLQRDWNEWKLGWNIRLITVAFSGIIGTTVLYTLLHVAITMRGPLFASGFSPLLVVIVAIVGSLVLEEVLNLGSLLGGLLIICGLYIICWGKSQEIKMKDNRTVPCEQGEGSVLSEKADKSAEV</sequence>
<feature type="transmembrane region" description="Helical" evidence="6">
    <location>
        <begin position="259"/>
        <end position="282"/>
    </location>
</feature>
<feature type="transmembrane region" description="Helical" evidence="6">
    <location>
        <begin position="75"/>
        <end position="94"/>
    </location>
</feature>
<feature type="transmembrane region" description="Helical" evidence="6">
    <location>
        <begin position="194"/>
        <end position="213"/>
    </location>
</feature>
<name>A0AAV1CVE2_OLDCO</name>
<keyword evidence="4 6" id="KW-1133">Transmembrane helix</keyword>
<dbReference type="EMBL" id="OX459120">
    <property type="protein sequence ID" value="CAI9098503.1"/>
    <property type="molecule type" value="Genomic_DNA"/>
</dbReference>
<feature type="transmembrane region" description="Helical" evidence="6">
    <location>
        <begin position="289"/>
        <end position="310"/>
    </location>
</feature>
<dbReference type="InterPro" id="IPR030184">
    <property type="entry name" value="WAT1-related"/>
</dbReference>
<keyword evidence="3 6" id="KW-0812">Transmembrane</keyword>
<feature type="transmembrane region" description="Helical" evidence="6">
    <location>
        <begin position="225"/>
        <end position="247"/>
    </location>
</feature>
<keyword evidence="5 6" id="KW-0472">Membrane</keyword>
<gene>
    <name evidence="8" type="ORF">OLC1_LOCUS8695</name>
</gene>
<organism evidence="8 9">
    <name type="scientific">Oldenlandia corymbosa var. corymbosa</name>
    <dbReference type="NCBI Taxonomy" id="529605"/>
    <lineage>
        <taxon>Eukaryota</taxon>
        <taxon>Viridiplantae</taxon>
        <taxon>Streptophyta</taxon>
        <taxon>Embryophyta</taxon>
        <taxon>Tracheophyta</taxon>
        <taxon>Spermatophyta</taxon>
        <taxon>Magnoliopsida</taxon>
        <taxon>eudicotyledons</taxon>
        <taxon>Gunneridae</taxon>
        <taxon>Pentapetalae</taxon>
        <taxon>asterids</taxon>
        <taxon>lamiids</taxon>
        <taxon>Gentianales</taxon>
        <taxon>Rubiaceae</taxon>
        <taxon>Rubioideae</taxon>
        <taxon>Spermacoceae</taxon>
        <taxon>Hedyotis-Oldenlandia complex</taxon>
        <taxon>Oldenlandia</taxon>
    </lineage>
</organism>
<feature type="transmembrane region" description="Helical" evidence="6">
    <location>
        <begin position="106"/>
        <end position="126"/>
    </location>
</feature>
<feature type="transmembrane region" description="Helical" evidence="6">
    <location>
        <begin position="138"/>
        <end position="156"/>
    </location>
</feature>